<evidence type="ECO:0000256" key="4">
    <source>
        <dbReference type="ARBA" id="ARBA00022490"/>
    </source>
</evidence>
<dbReference type="EMBL" id="WOCE01000024">
    <property type="protein sequence ID" value="KAE9585933.1"/>
    <property type="molecule type" value="Genomic_DNA"/>
</dbReference>
<keyword evidence="12" id="KW-0443">Lipid metabolism</keyword>
<evidence type="ECO:0000313" key="20">
    <source>
        <dbReference type="Proteomes" id="UP000447434"/>
    </source>
</evidence>
<dbReference type="PROSITE" id="PS00081">
    <property type="entry name" value="LIPOXYGENASE_2"/>
    <property type="match status" value="1"/>
</dbReference>
<comment type="similarity">
    <text evidence="3 15">Belongs to the lipoxygenase family.</text>
</comment>
<dbReference type="Pfam" id="PF00305">
    <property type="entry name" value="Lipoxygenase"/>
    <property type="match status" value="1"/>
</dbReference>
<dbReference type="PRINTS" id="PR00468">
    <property type="entry name" value="PLTLPOXGNASE"/>
</dbReference>
<dbReference type="UniPathway" id="UPA00382"/>
<keyword evidence="11 15" id="KW-0408">Iron</keyword>
<evidence type="ECO:0000256" key="12">
    <source>
        <dbReference type="ARBA" id="ARBA00023098"/>
    </source>
</evidence>
<evidence type="ECO:0000256" key="1">
    <source>
        <dbReference type="ARBA" id="ARBA00001962"/>
    </source>
</evidence>
<dbReference type="GO" id="GO:0005737">
    <property type="term" value="C:cytoplasm"/>
    <property type="evidence" value="ECO:0007669"/>
    <property type="project" value="UniProtKB-SubCell"/>
</dbReference>
<dbReference type="Gene3D" id="4.10.372.10">
    <property type="entry name" value="Lipoxygenase-1, Domain 3"/>
    <property type="match status" value="1"/>
</dbReference>
<evidence type="ECO:0000256" key="15">
    <source>
        <dbReference type="RuleBase" id="RU003974"/>
    </source>
</evidence>
<keyword evidence="6 15" id="KW-0479">Metal-binding</keyword>
<keyword evidence="5 16" id="KW-0444">Lipid biosynthesis</keyword>
<dbReference type="Gene3D" id="1.20.245.10">
    <property type="entry name" value="Lipoxygenase-1, Domain 5"/>
    <property type="match status" value="1"/>
</dbReference>
<dbReference type="Gene3D" id="3.10.450.60">
    <property type="match status" value="1"/>
</dbReference>
<dbReference type="InterPro" id="IPR000907">
    <property type="entry name" value="LipOase"/>
</dbReference>
<dbReference type="InterPro" id="IPR036392">
    <property type="entry name" value="PLAT/LH2_dom_sf"/>
</dbReference>
<evidence type="ECO:0000256" key="7">
    <source>
        <dbReference type="ARBA" id="ARBA00022767"/>
    </source>
</evidence>
<evidence type="ECO:0000256" key="13">
    <source>
        <dbReference type="ARBA" id="ARBA00023160"/>
    </source>
</evidence>
<dbReference type="InterPro" id="IPR036226">
    <property type="entry name" value="LipOase_C_sf"/>
</dbReference>
<dbReference type="GO" id="GO:0005506">
    <property type="term" value="F:iron ion binding"/>
    <property type="evidence" value="ECO:0007669"/>
    <property type="project" value="UniProtKB-ARBA"/>
</dbReference>
<dbReference type="FunFam" id="4.10.375.10:FF:000001">
    <property type="entry name" value="Lipoxygenase"/>
    <property type="match status" value="1"/>
</dbReference>
<evidence type="ECO:0000256" key="9">
    <source>
        <dbReference type="ARBA" id="ARBA00022964"/>
    </source>
</evidence>
<reference evidence="20" key="1">
    <citation type="journal article" date="2020" name="Nat. Commun.">
        <title>Genome sequence of the cluster root forming white lupin.</title>
        <authorList>
            <person name="Hufnagel B."/>
            <person name="Marques A."/>
            <person name="Soriano A."/>
            <person name="Marques L."/>
            <person name="Divol F."/>
            <person name="Doumas P."/>
            <person name="Sallet E."/>
            <person name="Mancinotti D."/>
            <person name="Carrere S."/>
            <person name="Marande W."/>
            <person name="Arribat S."/>
            <person name="Keller J."/>
            <person name="Huneau C."/>
            <person name="Blein T."/>
            <person name="Aime D."/>
            <person name="Laguerre M."/>
            <person name="Taylor J."/>
            <person name="Schubert V."/>
            <person name="Nelson M."/>
            <person name="Geu-Flores F."/>
            <person name="Crespi M."/>
            <person name="Gallardo-Guerrero K."/>
            <person name="Delaux P.-M."/>
            <person name="Salse J."/>
            <person name="Berges H."/>
            <person name="Guyot R."/>
            <person name="Gouzy J."/>
            <person name="Peret B."/>
        </authorList>
    </citation>
    <scope>NUCLEOTIDE SEQUENCE [LARGE SCALE GENOMIC DNA]</scope>
    <source>
        <strain evidence="20">cv. Amiga</strain>
    </source>
</reference>
<protein>
    <recommendedName>
        <fullName evidence="16">Lipoxygenase</fullName>
        <ecNumber evidence="16">1.13.11.-</ecNumber>
    </recommendedName>
</protein>
<dbReference type="PROSITE" id="PS51393">
    <property type="entry name" value="LIPOXYGENASE_3"/>
    <property type="match status" value="1"/>
</dbReference>
<proteinExistence type="inferred from homology"/>
<keyword evidence="13 16" id="KW-0275">Fatty acid biosynthesis</keyword>
<dbReference type="SUPFAM" id="SSF48484">
    <property type="entry name" value="Lipoxigenase"/>
    <property type="match status" value="1"/>
</dbReference>
<dbReference type="AlphaFoldDB" id="A0A6A4MZ01"/>
<feature type="domain" description="Lipoxygenase" evidence="18">
    <location>
        <begin position="175"/>
        <end position="863"/>
    </location>
</feature>
<dbReference type="Gene3D" id="4.10.375.10">
    <property type="entry name" value="Lipoxygenase-1, Domain 2"/>
    <property type="match status" value="1"/>
</dbReference>
<evidence type="ECO:0000256" key="14">
    <source>
        <dbReference type="PROSITE-ProRule" id="PRU00152"/>
    </source>
</evidence>
<dbReference type="SUPFAM" id="SSF49723">
    <property type="entry name" value="Lipase/lipooxygenase domain (PLAT/LH2 domain)"/>
    <property type="match status" value="1"/>
</dbReference>
<dbReference type="Pfam" id="PF01477">
    <property type="entry name" value="PLAT"/>
    <property type="match status" value="1"/>
</dbReference>
<evidence type="ECO:0000259" key="18">
    <source>
        <dbReference type="PROSITE" id="PS51393"/>
    </source>
</evidence>
<keyword evidence="4" id="KW-0963">Cytoplasm</keyword>
<organism evidence="19 20">
    <name type="scientific">Lupinus albus</name>
    <name type="common">White lupine</name>
    <name type="synonym">Lupinus termis</name>
    <dbReference type="NCBI Taxonomy" id="3870"/>
    <lineage>
        <taxon>Eukaryota</taxon>
        <taxon>Viridiplantae</taxon>
        <taxon>Streptophyta</taxon>
        <taxon>Embryophyta</taxon>
        <taxon>Tracheophyta</taxon>
        <taxon>Spermatophyta</taxon>
        <taxon>Magnoliopsida</taxon>
        <taxon>eudicotyledons</taxon>
        <taxon>Gunneridae</taxon>
        <taxon>Pentapetalae</taxon>
        <taxon>rosids</taxon>
        <taxon>fabids</taxon>
        <taxon>Fabales</taxon>
        <taxon>Fabaceae</taxon>
        <taxon>Papilionoideae</taxon>
        <taxon>50 kb inversion clade</taxon>
        <taxon>genistoids sensu lato</taxon>
        <taxon>core genistoids</taxon>
        <taxon>Genisteae</taxon>
        <taxon>Lupinus</taxon>
    </lineage>
</organism>
<dbReference type="GO" id="GO:0034440">
    <property type="term" value="P:lipid oxidation"/>
    <property type="evidence" value="ECO:0007669"/>
    <property type="project" value="InterPro"/>
</dbReference>
<dbReference type="InterPro" id="IPR001246">
    <property type="entry name" value="LipOase_plant"/>
</dbReference>
<dbReference type="OrthoDB" id="407298at2759"/>
<dbReference type="InterPro" id="IPR013819">
    <property type="entry name" value="LipOase_C"/>
</dbReference>
<dbReference type="InterPro" id="IPR020833">
    <property type="entry name" value="LipOase_Fe_BS"/>
</dbReference>
<dbReference type="EC" id="1.13.11.-" evidence="16"/>
<dbReference type="InterPro" id="IPR001024">
    <property type="entry name" value="PLAT/LH2_dom"/>
</dbReference>
<evidence type="ECO:0000256" key="6">
    <source>
        <dbReference type="ARBA" id="ARBA00022723"/>
    </source>
</evidence>
<dbReference type="PRINTS" id="PR00087">
    <property type="entry name" value="LIPOXYGENASE"/>
</dbReference>
<evidence type="ECO:0000256" key="10">
    <source>
        <dbReference type="ARBA" id="ARBA00023002"/>
    </source>
</evidence>
<accession>A0A6A4MZ01</accession>
<dbReference type="InterPro" id="IPR020834">
    <property type="entry name" value="LipOase_CS"/>
</dbReference>
<dbReference type="Gene3D" id="2.60.60.20">
    <property type="entry name" value="PLAT/LH2 domain"/>
    <property type="match status" value="1"/>
</dbReference>
<dbReference type="FunFam" id="3.10.450.60:FF:000002">
    <property type="entry name" value="Lipoxygenase"/>
    <property type="match status" value="1"/>
</dbReference>
<evidence type="ECO:0000313" key="19">
    <source>
        <dbReference type="EMBL" id="KAE9585933.1"/>
    </source>
</evidence>
<keyword evidence="9 15" id="KW-0223">Dioxygenase</keyword>
<keyword evidence="10 15" id="KW-0560">Oxidoreductase</keyword>
<evidence type="ECO:0000256" key="8">
    <source>
        <dbReference type="ARBA" id="ARBA00022832"/>
    </source>
</evidence>
<dbReference type="CDD" id="cd01751">
    <property type="entry name" value="PLAT_LH2"/>
    <property type="match status" value="1"/>
</dbReference>
<comment type="subcellular location">
    <subcellularLocation>
        <location evidence="2">Cytoplasm</location>
    </subcellularLocation>
</comment>
<keyword evidence="7 16" id="KW-0925">Oxylipin biosynthesis</keyword>
<comment type="caution">
    <text evidence="14">Lacks conserved residue(s) required for the propagation of feature annotation.</text>
</comment>
<keyword evidence="8" id="KW-0276">Fatty acid metabolism</keyword>
<evidence type="ECO:0000256" key="11">
    <source>
        <dbReference type="ARBA" id="ARBA00023004"/>
    </source>
</evidence>
<dbReference type="InterPro" id="IPR042057">
    <property type="entry name" value="Lipoxy_PLAT/LH2"/>
</dbReference>
<evidence type="ECO:0000256" key="2">
    <source>
        <dbReference type="ARBA" id="ARBA00004496"/>
    </source>
</evidence>
<dbReference type="PROSITE" id="PS00711">
    <property type="entry name" value="LIPOXYGENASE_1"/>
    <property type="match status" value="1"/>
</dbReference>
<keyword evidence="20" id="KW-1185">Reference proteome</keyword>
<evidence type="ECO:0000256" key="5">
    <source>
        <dbReference type="ARBA" id="ARBA00022516"/>
    </source>
</evidence>
<gene>
    <name evidence="19" type="ORF">Lalb_Chr24g0396561</name>
</gene>
<name>A0A6A4MZ01_LUPAL</name>
<dbReference type="SMART" id="SM00308">
    <property type="entry name" value="LH2"/>
    <property type="match status" value="1"/>
</dbReference>
<comment type="cofactor">
    <cofactor evidence="1 15">
        <name>Fe cation</name>
        <dbReference type="ChEBI" id="CHEBI:24875"/>
    </cofactor>
</comment>
<evidence type="ECO:0000259" key="17">
    <source>
        <dbReference type="PROSITE" id="PS50095"/>
    </source>
</evidence>
<dbReference type="GO" id="GO:0031408">
    <property type="term" value="P:oxylipin biosynthetic process"/>
    <property type="evidence" value="ECO:0007669"/>
    <property type="project" value="UniProtKB-UniRule"/>
</dbReference>
<sequence>MFSGVTGIMNRGQKIKGRVVLMRKNLLDFNTIASIPSGGVEGVIGSGLNVIGSTLDGLTSFLGRSVSLQLISATQVDENGNGKVGKDTFLEGIIATLPTLGAGESAFSIHFEWDNSMGIPAAFYIKNYMQVEFYLKSLTLEDVPNHGTIHFVCNSWVYNSKLYNKRERIFFANKTYVPSETPTPLVKYREEELKTLRGDGTGERKEWERVYDYDVYNDLGNPDSSEKLVRPILGGSSIHPYPRRGRTGRYPTRRDPKCEKPGEVYVPRDENFGHLKSSDFLTYGIKSLSQYVLPAFQSVFDLNFTPNEFDSFQDVRDLYEGGIKLPLDVISTISPLPVIKELFRTDGEQVLKFPPPHIIQVSKSAWMTDEEFAREMLAGVNPCVIRRLQEFPPKSNLDPGTYGNQTSKITAEALELDGCTLEEALAKQKLFILDYHDVFMPYLRRINQTSAKAYATRTILFLRDNGTLKPVAIELSLPHPDGDQSGAVSKVILPAKEGVQSTIWLLAKAYVVVNDSCYHQLMSHWLNTHAVVEPFVIATNRHLSVLHPIHKLLHPHYRDTMNINALARQSLINADGIIEQTFLPSKYAVEMSSAVYKNWVFPDQALPNDLIKRGVAVADSSSPHGLRLLLEDYPYAADGIEIWAAIKSWVHDYVSLYYAADNDVKNDCELQNWWKEVVEVGHGDLKDKPWWPKMQTLEELIETCTIIIWTASALHAAVNFGQYPYGGFILNRPTTTRRLLPEQGTEEYDEMVKSHQKAYLRTITPKYQTLVDLSVIEILSRHASDEVYLGERDNPHWTSDSRALQAFQNFGNKLKQIEANFAQKNNDASLGNRVGPVELPYTLLHPSGEEGLAFRGIPNSISI</sequence>
<dbReference type="PANTHER" id="PTHR11771">
    <property type="entry name" value="LIPOXYGENASE"/>
    <property type="match status" value="1"/>
</dbReference>
<comment type="caution">
    <text evidence="19">The sequence shown here is derived from an EMBL/GenBank/DDBJ whole genome shotgun (WGS) entry which is preliminary data.</text>
</comment>
<comment type="function">
    <text evidence="16">Plant lipoxygenase may be involved in a number of diverse aspects of plant physiology including growth and development, pest resistance, and senescence or responses to wounding.</text>
</comment>
<comment type="pathway">
    <text evidence="16">Lipid metabolism; oxylipin biosynthesis.</text>
</comment>
<dbReference type="FunFam" id="1.20.245.10:FF:000002">
    <property type="entry name" value="Lipoxygenase"/>
    <property type="match status" value="1"/>
</dbReference>
<dbReference type="GO" id="GO:0016702">
    <property type="term" value="F:oxidoreductase activity, acting on single donors with incorporation of molecular oxygen, incorporation of two atoms of oxygen"/>
    <property type="evidence" value="ECO:0007669"/>
    <property type="project" value="InterPro"/>
</dbReference>
<dbReference type="PROSITE" id="PS50095">
    <property type="entry name" value="PLAT"/>
    <property type="match status" value="1"/>
</dbReference>
<dbReference type="Proteomes" id="UP000447434">
    <property type="component" value="Chromosome 24"/>
</dbReference>
<dbReference type="GO" id="GO:0006633">
    <property type="term" value="P:fatty acid biosynthetic process"/>
    <property type="evidence" value="ECO:0007669"/>
    <property type="project" value="UniProtKB-KW"/>
</dbReference>
<feature type="domain" description="PLAT" evidence="17">
    <location>
        <begin position="46"/>
        <end position="171"/>
    </location>
</feature>
<evidence type="ECO:0000256" key="3">
    <source>
        <dbReference type="ARBA" id="ARBA00009419"/>
    </source>
</evidence>
<evidence type="ECO:0000256" key="16">
    <source>
        <dbReference type="RuleBase" id="RU003975"/>
    </source>
</evidence>
<dbReference type="InterPro" id="IPR027433">
    <property type="entry name" value="Lipoxygenase_dom_3"/>
</dbReference>